<comment type="caution">
    <text evidence="5">The sequence shown here is derived from an EMBL/GenBank/DDBJ whole genome shotgun (WGS) entry which is preliminary data.</text>
</comment>
<dbReference type="InterPro" id="IPR001647">
    <property type="entry name" value="HTH_TetR"/>
</dbReference>
<dbReference type="SUPFAM" id="SSF46689">
    <property type="entry name" value="Homeodomain-like"/>
    <property type="match status" value="1"/>
</dbReference>
<keyword evidence="1 2" id="KW-0238">DNA-binding</keyword>
<evidence type="ECO:0000256" key="2">
    <source>
        <dbReference type="PROSITE-ProRule" id="PRU00335"/>
    </source>
</evidence>
<evidence type="ECO:0000256" key="1">
    <source>
        <dbReference type="ARBA" id="ARBA00023125"/>
    </source>
</evidence>
<gene>
    <name evidence="5" type="ORF">XH99_04450</name>
</gene>
<dbReference type="AlphaFoldDB" id="A0A4Q0SDD2"/>
<dbReference type="GO" id="GO:0003677">
    <property type="term" value="F:DNA binding"/>
    <property type="evidence" value="ECO:0007669"/>
    <property type="project" value="UniProtKB-UniRule"/>
</dbReference>
<proteinExistence type="predicted"/>
<dbReference type="EMBL" id="LBJQ01000009">
    <property type="protein sequence ID" value="RXH37382.1"/>
    <property type="molecule type" value="Genomic_DNA"/>
</dbReference>
<reference evidence="5 6" key="1">
    <citation type="submission" date="2015-04" db="EMBL/GenBank/DDBJ databases">
        <title>Comparative genomics of rhizobia nodulating Arachis hypogaea in China.</title>
        <authorList>
            <person name="Li Y."/>
        </authorList>
    </citation>
    <scope>NUCLEOTIDE SEQUENCE [LARGE SCALE GENOMIC DNA]</scope>
    <source>
        <strain evidence="5 6">CCBAU 51757</strain>
    </source>
</reference>
<evidence type="ECO:0000259" key="4">
    <source>
        <dbReference type="PROSITE" id="PS50977"/>
    </source>
</evidence>
<sequence length="217" mass="23787">MPNRKSSRRADGDQVESDGRANQKRRTRQALISAAMAFRDEGYNPTLAEVAERALVSRATAYRYFSSVEALISETATERGLLPLEHFWRPGDDPAGGISRAARDMMKLMLNDEIGLHVMERSFMAVWIDNDPSARPPRPGRRMKYIGPIVESLKGELSPSARKRLAHALSMVMGSEAALAIRDIGGASVDEALAAAAWAAQALLNQARIDAGEARRK</sequence>
<dbReference type="PROSITE" id="PS50977">
    <property type="entry name" value="HTH_TETR_2"/>
    <property type="match status" value="1"/>
</dbReference>
<evidence type="ECO:0000313" key="6">
    <source>
        <dbReference type="Proteomes" id="UP000289546"/>
    </source>
</evidence>
<feature type="domain" description="HTH tetR-type" evidence="4">
    <location>
        <begin position="24"/>
        <end position="83"/>
    </location>
</feature>
<dbReference type="Gene3D" id="1.10.357.10">
    <property type="entry name" value="Tetracycline Repressor, domain 2"/>
    <property type="match status" value="1"/>
</dbReference>
<name>A0A4Q0SDD2_9BRAD</name>
<keyword evidence="6" id="KW-1185">Reference proteome</keyword>
<dbReference type="OrthoDB" id="3217159at2"/>
<organism evidence="5 6">
    <name type="scientific">Bradyrhizobium nanningense</name>
    <dbReference type="NCBI Taxonomy" id="1325118"/>
    <lineage>
        <taxon>Bacteria</taxon>
        <taxon>Pseudomonadati</taxon>
        <taxon>Pseudomonadota</taxon>
        <taxon>Alphaproteobacteria</taxon>
        <taxon>Hyphomicrobiales</taxon>
        <taxon>Nitrobacteraceae</taxon>
        <taxon>Bradyrhizobium</taxon>
    </lineage>
</organism>
<dbReference type="Proteomes" id="UP000289546">
    <property type="component" value="Unassembled WGS sequence"/>
</dbReference>
<dbReference type="Pfam" id="PF00440">
    <property type="entry name" value="TetR_N"/>
    <property type="match status" value="1"/>
</dbReference>
<dbReference type="InterPro" id="IPR009057">
    <property type="entry name" value="Homeodomain-like_sf"/>
</dbReference>
<protein>
    <submittedName>
        <fullName evidence="5">Transcriptional regulator</fullName>
    </submittedName>
</protein>
<accession>A0A4Q0SDD2</accession>
<feature type="region of interest" description="Disordered" evidence="3">
    <location>
        <begin position="1"/>
        <end position="27"/>
    </location>
</feature>
<evidence type="ECO:0000256" key="3">
    <source>
        <dbReference type="SAM" id="MobiDB-lite"/>
    </source>
</evidence>
<feature type="compositionally biased region" description="Basic and acidic residues" evidence="3">
    <location>
        <begin position="8"/>
        <end position="21"/>
    </location>
</feature>
<evidence type="ECO:0000313" key="5">
    <source>
        <dbReference type="EMBL" id="RXH37382.1"/>
    </source>
</evidence>
<feature type="DNA-binding region" description="H-T-H motif" evidence="2">
    <location>
        <begin position="46"/>
        <end position="65"/>
    </location>
</feature>